<dbReference type="InterPro" id="IPR013249">
    <property type="entry name" value="RNA_pol_sigma70_r4_t2"/>
</dbReference>
<keyword evidence="9" id="KW-1185">Reference proteome</keyword>
<comment type="caution">
    <text evidence="8">The sequence shown here is derived from an EMBL/GenBank/DDBJ whole genome shotgun (WGS) entry which is preliminary data.</text>
</comment>
<proteinExistence type="inferred from homology"/>
<evidence type="ECO:0000313" key="9">
    <source>
        <dbReference type="Proteomes" id="UP001596250"/>
    </source>
</evidence>
<keyword evidence="2" id="KW-0805">Transcription regulation</keyword>
<protein>
    <submittedName>
        <fullName evidence="8">RNA polymerase sigma factor</fullName>
    </submittedName>
</protein>
<dbReference type="InterPro" id="IPR013324">
    <property type="entry name" value="RNA_pol_sigma_r3/r4-like"/>
</dbReference>
<dbReference type="InterPro" id="IPR014284">
    <property type="entry name" value="RNA_pol_sigma-70_dom"/>
</dbReference>
<gene>
    <name evidence="8" type="ORF">ACFPXP_21430</name>
</gene>
<dbReference type="InterPro" id="IPR036388">
    <property type="entry name" value="WH-like_DNA-bd_sf"/>
</dbReference>
<dbReference type="SUPFAM" id="SSF88946">
    <property type="entry name" value="Sigma2 domain of RNA polymerase sigma factors"/>
    <property type="match status" value="1"/>
</dbReference>
<dbReference type="Pfam" id="PF08281">
    <property type="entry name" value="Sigma70_r4_2"/>
    <property type="match status" value="1"/>
</dbReference>
<accession>A0ABW1IVK8</accession>
<dbReference type="InterPro" id="IPR039425">
    <property type="entry name" value="RNA_pol_sigma-70-like"/>
</dbReference>
<keyword evidence="5" id="KW-0804">Transcription</keyword>
<dbReference type="Gene3D" id="1.10.1740.10">
    <property type="match status" value="1"/>
</dbReference>
<dbReference type="PANTHER" id="PTHR43133:SF8">
    <property type="entry name" value="RNA POLYMERASE SIGMA FACTOR HI_1459-RELATED"/>
    <property type="match status" value="1"/>
</dbReference>
<feature type="domain" description="RNA polymerase sigma factor 70 region 4 type 2" evidence="7">
    <location>
        <begin position="103"/>
        <end position="153"/>
    </location>
</feature>
<evidence type="ECO:0000256" key="5">
    <source>
        <dbReference type="ARBA" id="ARBA00023163"/>
    </source>
</evidence>
<evidence type="ECO:0000256" key="3">
    <source>
        <dbReference type="ARBA" id="ARBA00023082"/>
    </source>
</evidence>
<evidence type="ECO:0000259" key="6">
    <source>
        <dbReference type="Pfam" id="PF04542"/>
    </source>
</evidence>
<dbReference type="InterPro" id="IPR013325">
    <property type="entry name" value="RNA_pol_sigma_r2"/>
</dbReference>
<evidence type="ECO:0000256" key="4">
    <source>
        <dbReference type="ARBA" id="ARBA00023125"/>
    </source>
</evidence>
<dbReference type="InterPro" id="IPR007627">
    <property type="entry name" value="RNA_pol_sigma70_r2"/>
</dbReference>
<evidence type="ECO:0000259" key="7">
    <source>
        <dbReference type="Pfam" id="PF08281"/>
    </source>
</evidence>
<dbReference type="Proteomes" id="UP001596250">
    <property type="component" value="Unassembled WGS sequence"/>
</dbReference>
<comment type="similarity">
    <text evidence="1">Belongs to the sigma-70 factor family. ECF subfamily.</text>
</comment>
<evidence type="ECO:0000256" key="1">
    <source>
        <dbReference type="ARBA" id="ARBA00010641"/>
    </source>
</evidence>
<evidence type="ECO:0000256" key="2">
    <source>
        <dbReference type="ARBA" id="ARBA00023015"/>
    </source>
</evidence>
<reference evidence="9" key="1">
    <citation type="journal article" date="2019" name="Int. J. Syst. Evol. Microbiol.">
        <title>The Global Catalogue of Microorganisms (GCM) 10K type strain sequencing project: providing services to taxonomists for standard genome sequencing and annotation.</title>
        <authorList>
            <consortium name="The Broad Institute Genomics Platform"/>
            <consortium name="The Broad Institute Genome Sequencing Center for Infectious Disease"/>
            <person name="Wu L."/>
            <person name="Ma J."/>
        </authorList>
    </citation>
    <scope>NUCLEOTIDE SEQUENCE [LARGE SCALE GENOMIC DNA]</scope>
    <source>
        <strain evidence="9">CCM 8749</strain>
    </source>
</reference>
<feature type="domain" description="RNA polymerase sigma-70 region 2" evidence="6">
    <location>
        <begin position="12"/>
        <end position="76"/>
    </location>
</feature>
<dbReference type="CDD" id="cd06171">
    <property type="entry name" value="Sigma70_r4"/>
    <property type="match status" value="1"/>
</dbReference>
<dbReference type="Pfam" id="PF04542">
    <property type="entry name" value="Sigma70_r2"/>
    <property type="match status" value="1"/>
</dbReference>
<sequence length="190" mass="22719">MTAMTKYENLVIPHLHELRNYCCYLTRSKWDGDDLYQETLLKTFKYYKSEGTIRETRAFLFRVARNLWIDQYRKEHKLQTAVEQQEVVQESYTSPDYVQIRSIVEALLAHMPERYLEMWLLSSYFGYSMQEIAQMHHCTVSAVKSVLHRTRETIRSLKGDALEHTGKVISFPVDRWVRAVAYHQPRYICR</sequence>
<dbReference type="Gene3D" id="1.10.10.10">
    <property type="entry name" value="Winged helix-like DNA-binding domain superfamily/Winged helix DNA-binding domain"/>
    <property type="match status" value="1"/>
</dbReference>
<dbReference type="RefSeq" id="WP_379896510.1">
    <property type="nucleotide sequence ID" value="NZ_CBCSCT010000005.1"/>
</dbReference>
<keyword evidence="4" id="KW-0238">DNA-binding</keyword>
<name>A0ABW1IVK8_9BACL</name>
<dbReference type="EMBL" id="JBHSQV010000186">
    <property type="protein sequence ID" value="MFC5988974.1"/>
    <property type="molecule type" value="Genomic_DNA"/>
</dbReference>
<dbReference type="SUPFAM" id="SSF88659">
    <property type="entry name" value="Sigma3 and sigma4 domains of RNA polymerase sigma factors"/>
    <property type="match status" value="1"/>
</dbReference>
<keyword evidence="3" id="KW-0731">Sigma factor</keyword>
<evidence type="ECO:0000313" key="8">
    <source>
        <dbReference type="EMBL" id="MFC5988974.1"/>
    </source>
</evidence>
<dbReference type="PANTHER" id="PTHR43133">
    <property type="entry name" value="RNA POLYMERASE ECF-TYPE SIGMA FACTO"/>
    <property type="match status" value="1"/>
</dbReference>
<organism evidence="8 9">
    <name type="scientific">Marinicrinis lubricantis</name>
    <dbReference type="NCBI Taxonomy" id="2086470"/>
    <lineage>
        <taxon>Bacteria</taxon>
        <taxon>Bacillati</taxon>
        <taxon>Bacillota</taxon>
        <taxon>Bacilli</taxon>
        <taxon>Bacillales</taxon>
        <taxon>Paenibacillaceae</taxon>
    </lineage>
</organism>
<dbReference type="NCBIfam" id="TIGR02937">
    <property type="entry name" value="sigma70-ECF"/>
    <property type="match status" value="1"/>
</dbReference>